<protein>
    <recommendedName>
        <fullName evidence="1">Phage tail assembly chaperone-like domain-containing protein</fullName>
    </recommendedName>
</protein>
<comment type="caution">
    <text evidence="2">The sequence shown here is derived from an EMBL/GenBank/DDBJ whole genome shotgun (WGS) entry which is preliminary data.</text>
</comment>
<dbReference type="Proteomes" id="UP000473470">
    <property type="component" value="Unassembled WGS sequence"/>
</dbReference>
<feature type="domain" description="Phage tail assembly chaperone-like" evidence="1">
    <location>
        <begin position="6"/>
        <end position="31"/>
    </location>
</feature>
<dbReference type="InterPro" id="IPR031893">
    <property type="entry name" value="Phage_tail_APC"/>
</dbReference>
<dbReference type="RefSeq" id="WP_081059569.1">
    <property type="nucleotide sequence ID" value="NZ_CABVPM010000016.1"/>
</dbReference>
<proteinExistence type="predicted"/>
<evidence type="ECO:0000313" key="3">
    <source>
        <dbReference type="Proteomes" id="UP000473470"/>
    </source>
</evidence>
<evidence type="ECO:0000313" key="2">
    <source>
        <dbReference type="EMBL" id="KAB0636668.1"/>
    </source>
</evidence>
<name>A0A3P0GUF7_9BURK</name>
<accession>A0A3P0GUF7</accession>
<dbReference type="Pfam" id="PF16778">
    <property type="entry name" value="Phage_tail_APC"/>
    <property type="match status" value="1"/>
</dbReference>
<organism evidence="2 3">
    <name type="scientific">Burkholderia stagnalis</name>
    <dbReference type="NCBI Taxonomy" id="1503054"/>
    <lineage>
        <taxon>Bacteria</taxon>
        <taxon>Pseudomonadati</taxon>
        <taxon>Pseudomonadota</taxon>
        <taxon>Betaproteobacteria</taxon>
        <taxon>Burkholderiales</taxon>
        <taxon>Burkholderiaceae</taxon>
        <taxon>Burkholderia</taxon>
        <taxon>Burkholderia cepacia complex</taxon>
    </lineage>
</organism>
<reference evidence="2 3" key="1">
    <citation type="submission" date="2019-09" db="EMBL/GenBank/DDBJ databases">
        <title>Draft genome sequences of 48 bacterial type strains from the CCUG.</title>
        <authorList>
            <person name="Tunovic T."/>
            <person name="Pineiro-Iglesias B."/>
            <person name="Unosson C."/>
            <person name="Inganas E."/>
            <person name="Ohlen M."/>
            <person name="Cardew S."/>
            <person name="Jensie-Markopoulos S."/>
            <person name="Salva-Serra F."/>
            <person name="Jaen-Luchoro D."/>
            <person name="Karlsson R."/>
            <person name="Svensson-Stadler L."/>
            <person name="Chun J."/>
            <person name="Moore E."/>
        </authorList>
    </citation>
    <scope>NUCLEOTIDE SEQUENCE [LARGE SCALE GENOMIC DNA]</scope>
    <source>
        <strain evidence="2 3">CCUG 65686</strain>
    </source>
</reference>
<dbReference type="AlphaFoldDB" id="A0A3P0GUF7"/>
<gene>
    <name evidence="2" type="ORF">F7R25_18830</name>
</gene>
<evidence type="ECO:0000259" key="1">
    <source>
        <dbReference type="Pfam" id="PF16778"/>
    </source>
</evidence>
<sequence length="34" mass="3716">MAGVLGAYRQALRDLPRQSGWPLDVRWPAPPVAA</sequence>
<dbReference type="EMBL" id="VZOK01000026">
    <property type="protein sequence ID" value="KAB0636668.1"/>
    <property type="molecule type" value="Genomic_DNA"/>
</dbReference>